<dbReference type="EMBL" id="BPLR01012365">
    <property type="protein sequence ID" value="GIY53415.1"/>
    <property type="molecule type" value="Genomic_DNA"/>
</dbReference>
<dbReference type="AlphaFoldDB" id="A0AAV4U707"/>
<dbReference type="Proteomes" id="UP001054945">
    <property type="component" value="Unassembled WGS sequence"/>
</dbReference>
<sequence>MVLFHPPPPSLVAGEVFISESFKSLKRDGAGVESDISCPECCDLAITRNGFWGGWNDRGEGDGWRSFAFVFYY</sequence>
<name>A0AAV4U707_CAEEX</name>
<accession>A0AAV4U707</accession>
<protein>
    <submittedName>
        <fullName evidence="1">Uncharacterized protein</fullName>
    </submittedName>
</protein>
<reference evidence="1 2" key="1">
    <citation type="submission" date="2021-06" db="EMBL/GenBank/DDBJ databases">
        <title>Caerostris extrusa draft genome.</title>
        <authorList>
            <person name="Kono N."/>
            <person name="Arakawa K."/>
        </authorList>
    </citation>
    <scope>NUCLEOTIDE SEQUENCE [LARGE SCALE GENOMIC DNA]</scope>
</reference>
<proteinExistence type="predicted"/>
<keyword evidence="2" id="KW-1185">Reference proteome</keyword>
<evidence type="ECO:0000313" key="2">
    <source>
        <dbReference type="Proteomes" id="UP001054945"/>
    </source>
</evidence>
<organism evidence="1 2">
    <name type="scientific">Caerostris extrusa</name>
    <name type="common">Bark spider</name>
    <name type="synonym">Caerostris bankana</name>
    <dbReference type="NCBI Taxonomy" id="172846"/>
    <lineage>
        <taxon>Eukaryota</taxon>
        <taxon>Metazoa</taxon>
        <taxon>Ecdysozoa</taxon>
        <taxon>Arthropoda</taxon>
        <taxon>Chelicerata</taxon>
        <taxon>Arachnida</taxon>
        <taxon>Araneae</taxon>
        <taxon>Araneomorphae</taxon>
        <taxon>Entelegynae</taxon>
        <taxon>Araneoidea</taxon>
        <taxon>Araneidae</taxon>
        <taxon>Caerostris</taxon>
    </lineage>
</organism>
<gene>
    <name evidence="1" type="ORF">CEXT_70111</name>
</gene>
<comment type="caution">
    <text evidence="1">The sequence shown here is derived from an EMBL/GenBank/DDBJ whole genome shotgun (WGS) entry which is preliminary data.</text>
</comment>
<evidence type="ECO:0000313" key="1">
    <source>
        <dbReference type="EMBL" id="GIY53415.1"/>
    </source>
</evidence>